<dbReference type="RefSeq" id="WP_072488382.1">
    <property type="nucleotide sequence ID" value="NZ_CP108276.1"/>
</dbReference>
<evidence type="ECO:0000259" key="3">
    <source>
        <dbReference type="Pfam" id="PF05532"/>
    </source>
</evidence>
<dbReference type="EMBL" id="FPJO01000024">
    <property type="protein sequence ID" value="SFY39725.1"/>
    <property type="molecule type" value="Genomic_DNA"/>
</dbReference>
<dbReference type="STRING" id="1893.SAMN02787144_102413"/>
<evidence type="ECO:0000256" key="2">
    <source>
        <dbReference type="SAM" id="MobiDB-lite"/>
    </source>
</evidence>
<dbReference type="InterPro" id="IPR008462">
    <property type="entry name" value="CsbD"/>
</dbReference>
<dbReference type="SUPFAM" id="SSF69047">
    <property type="entry name" value="Hypothetical protein YjbJ"/>
    <property type="match status" value="1"/>
</dbReference>
<sequence>MVDEGAKDKIKGKAKEAMGKMTGDRRKEAEGKTDQAKGRAKDAMSDAEKRAKGMKDSLRRDEH</sequence>
<protein>
    <submittedName>
        <fullName evidence="4">CsbD-like</fullName>
    </submittedName>
</protein>
<dbReference type="InterPro" id="IPR036629">
    <property type="entry name" value="YjbJ_sf"/>
</dbReference>
<comment type="similarity">
    <text evidence="1">Belongs to the UPF0337 (CsbD) family.</text>
</comment>
<feature type="domain" description="CsbD-like" evidence="3">
    <location>
        <begin position="4"/>
        <end position="52"/>
    </location>
</feature>
<gene>
    <name evidence="4" type="ORF">SAMN02787144_102413</name>
</gene>
<dbReference type="OrthoDB" id="3196802at2"/>
<accession>A0A1K2EY87</accession>
<proteinExistence type="inferred from homology"/>
<dbReference type="Proteomes" id="UP000181909">
    <property type="component" value="Unassembled WGS sequence"/>
</dbReference>
<dbReference type="AlphaFoldDB" id="A0A1K2EY87"/>
<evidence type="ECO:0000313" key="5">
    <source>
        <dbReference type="Proteomes" id="UP000181909"/>
    </source>
</evidence>
<dbReference type="Gene3D" id="1.10.1470.10">
    <property type="entry name" value="YjbJ"/>
    <property type="match status" value="1"/>
</dbReference>
<dbReference type="Pfam" id="PF05532">
    <property type="entry name" value="CsbD"/>
    <property type="match status" value="1"/>
</dbReference>
<feature type="region of interest" description="Disordered" evidence="2">
    <location>
        <begin position="1"/>
        <end position="63"/>
    </location>
</feature>
<reference evidence="4 5" key="1">
    <citation type="submission" date="2016-11" db="EMBL/GenBank/DDBJ databases">
        <authorList>
            <person name="Jaros S."/>
            <person name="Januszkiewicz K."/>
            <person name="Wedrychowicz H."/>
        </authorList>
    </citation>
    <scope>NUCLEOTIDE SEQUENCE [LARGE SCALE GENOMIC DNA]</scope>
    <source>
        <strain evidence="4 5">OK807</strain>
    </source>
</reference>
<evidence type="ECO:0000313" key="4">
    <source>
        <dbReference type="EMBL" id="SFY39725.1"/>
    </source>
</evidence>
<organism evidence="4 5">
    <name type="scientific">Streptomyces atratus</name>
    <dbReference type="NCBI Taxonomy" id="1893"/>
    <lineage>
        <taxon>Bacteria</taxon>
        <taxon>Bacillati</taxon>
        <taxon>Actinomycetota</taxon>
        <taxon>Actinomycetes</taxon>
        <taxon>Kitasatosporales</taxon>
        <taxon>Streptomycetaceae</taxon>
        <taxon>Streptomyces</taxon>
    </lineage>
</organism>
<name>A0A1K2EY87_STRAR</name>
<evidence type="ECO:0000256" key="1">
    <source>
        <dbReference type="ARBA" id="ARBA00009129"/>
    </source>
</evidence>